<dbReference type="Proteomes" id="UP000018888">
    <property type="component" value="Unassembled WGS sequence"/>
</dbReference>
<name>A0A2P4QF77_RHIID</name>
<reference evidence="2 3" key="1">
    <citation type="journal article" date="2013" name="Proc. Natl. Acad. Sci. U.S.A.">
        <title>Genome of an arbuscular mycorrhizal fungus provides insight into the oldest plant symbiosis.</title>
        <authorList>
            <person name="Tisserant E."/>
            <person name="Malbreil M."/>
            <person name="Kuo A."/>
            <person name="Kohler A."/>
            <person name="Symeonidi A."/>
            <person name="Balestrini R."/>
            <person name="Charron P."/>
            <person name="Duensing N."/>
            <person name="Frei Dit Frey N."/>
            <person name="Gianinazzi-Pearson V."/>
            <person name="Gilbert L.B."/>
            <person name="Handa Y."/>
            <person name="Herr J.R."/>
            <person name="Hijri M."/>
            <person name="Koul R."/>
            <person name="Kawaguchi M."/>
            <person name="Krajinski F."/>
            <person name="Lammers P.J."/>
            <person name="Masclaux F.G."/>
            <person name="Murat C."/>
            <person name="Morin E."/>
            <person name="Ndikumana S."/>
            <person name="Pagni M."/>
            <person name="Petitpierre D."/>
            <person name="Requena N."/>
            <person name="Rosikiewicz P."/>
            <person name="Riley R."/>
            <person name="Saito K."/>
            <person name="San Clemente H."/>
            <person name="Shapiro H."/>
            <person name="van Tuinen D."/>
            <person name="Becard G."/>
            <person name="Bonfante P."/>
            <person name="Paszkowski U."/>
            <person name="Shachar-Hill Y.Y."/>
            <person name="Tuskan G.A."/>
            <person name="Young P.W."/>
            <person name="Sanders I.R."/>
            <person name="Henrissat B."/>
            <person name="Rensing S.A."/>
            <person name="Grigoriev I.V."/>
            <person name="Corradi N."/>
            <person name="Roux C."/>
            <person name="Martin F."/>
        </authorList>
    </citation>
    <scope>NUCLEOTIDE SEQUENCE [LARGE SCALE GENOMIC DNA]</scope>
    <source>
        <strain evidence="2 3">DAOM 197198</strain>
    </source>
</reference>
<evidence type="ECO:0000256" key="1">
    <source>
        <dbReference type="SAM" id="MobiDB-lite"/>
    </source>
</evidence>
<reference evidence="2 3" key="2">
    <citation type="journal article" date="2018" name="New Phytol.">
        <title>High intraspecific genome diversity in the model arbuscular mycorrhizal symbiont Rhizophagus irregularis.</title>
        <authorList>
            <person name="Chen E.C.H."/>
            <person name="Morin E."/>
            <person name="Beaudet D."/>
            <person name="Noel J."/>
            <person name="Yildirir G."/>
            <person name="Ndikumana S."/>
            <person name="Charron P."/>
            <person name="St-Onge C."/>
            <person name="Giorgi J."/>
            <person name="Kruger M."/>
            <person name="Marton T."/>
            <person name="Ropars J."/>
            <person name="Grigoriev I.V."/>
            <person name="Hainaut M."/>
            <person name="Henrissat B."/>
            <person name="Roux C."/>
            <person name="Martin F."/>
            <person name="Corradi N."/>
        </authorList>
    </citation>
    <scope>NUCLEOTIDE SEQUENCE [LARGE SCALE GENOMIC DNA]</scope>
    <source>
        <strain evidence="2 3">DAOM 197198</strain>
    </source>
</reference>
<feature type="compositionally biased region" description="Basic and acidic residues" evidence="1">
    <location>
        <begin position="83"/>
        <end position="102"/>
    </location>
</feature>
<proteinExistence type="predicted"/>
<evidence type="ECO:0000313" key="3">
    <source>
        <dbReference type="Proteomes" id="UP000018888"/>
    </source>
</evidence>
<dbReference type="AlphaFoldDB" id="A0A2P4QF77"/>
<dbReference type="VEuPathDB" id="FungiDB:RhiirFUN_002902"/>
<feature type="region of interest" description="Disordered" evidence="1">
    <location>
        <begin position="63"/>
        <end position="102"/>
    </location>
</feature>
<evidence type="ECO:0000313" key="2">
    <source>
        <dbReference type="EMBL" id="POG76289.1"/>
    </source>
</evidence>
<accession>A0A2P4QF77</accession>
<comment type="caution">
    <text evidence="2">The sequence shown here is derived from an EMBL/GenBank/DDBJ whole genome shotgun (WGS) entry which is preliminary data.</text>
</comment>
<keyword evidence="3" id="KW-1185">Reference proteome</keyword>
<sequence length="115" mass="13397">MEGEWLASLNKLAKNEEIEEHEYHASLNKDVREEKIIYSSHLLESRKSKHKINIEVETRTTSTDPIIDTKDKDVFNQPPSKRVKNDEPEQQRNPETNGEVRHHVFNVCSATNHHA</sequence>
<protein>
    <submittedName>
        <fullName evidence="2">Uncharacterized protein</fullName>
    </submittedName>
</protein>
<organism evidence="2 3">
    <name type="scientific">Rhizophagus irregularis (strain DAOM 181602 / DAOM 197198 / MUCL 43194)</name>
    <name type="common">Arbuscular mycorrhizal fungus</name>
    <name type="synonym">Glomus intraradices</name>
    <dbReference type="NCBI Taxonomy" id="747089"/>
    <lineage>
        <taxon>Eukaryota</taxon>
        <taxon>Fungi</taxon>
        <taxon>Fungi incertae sedis</taxon>
        <taxon>Mucoromycota</taxon>
        <taxon>Glomeromycotina</taxon>
        <taxon>Glomeromycetes</taxon>
        <taxon>Glomerales</taxon>
        <taxon>Glomeraceae</taxon>
        <taxon>Rhizophagus</taxon>
    </lineage>
</organism>
<gene>
    <name evidence="2" type="ORF">GLOIN_2v1558275</name>
</gene>
<dbReference type="EMBL" id="AUPC02000052">
    <property type="protein sequence ID" value="POG76289.1"/>
    <property type="molecule type" value="Genomic_DNA"/>
</dbReference>